<dbReference type="Pfam" id="PF11987">
    <property type="entry name" value="IF-2"/>
    <property type="match status" value="1"/>
</dbReference>
<dbReference type="InterPro" id="IPR015760">
    <property type="entry name" value="TIF_IF2"/>
</dbReference>
<dbReference type="Gene3D" id="3.40.50.300">
    <property type="entry name" value="P-loop containing nucleotide triphosphate hydrolases"/>
    <property type="match status" value="1"/>
</dbReference>
<protein>
    <recommendedName>
        <fullName evidence="7">Tr-type G domain-containing protein</fullName>
    </recommendedName>
</protein>
<keyword evidence="4" id="KW-0648">Protein biosynthesis</keyword>
<dbReference type="PROSITE" id="PS51722">
    <property type="entry name" value="G_TR_2"/>
    <property type="match status" value="1"/>
</dbReference>
<feature type="compositionally biased region" description="Basic and acidic residues" evidence="6">
    <location>
        <begin position="154"/>
        <end position="163"/>
    </location>
</feature>
<feature type="compositionally biased region" description="Basic residues" evidence="6">
    <location>
        <begin position="112"/>
        <end position="121"/>
    </location>
</feature>
<dbReference type="InterPro" id="IPR005225">
    <property type="entry name" value="Small_GTP-bd"/>
</dbReference>
<dbReference type="EMBL" id="NBSH01000002">
    <property type="protein sequence ID" value="ORX39684.1"/>
    <property type="molecule type" value="Genomic_DNA"/>
</dbReference>
<dbReference type="RefSeq" id="XP_021873469.1">
    <property type="nucleotide sequence ID" value="XM_022014618.1"/>
</dbReference>
<evidence type="ECO:0000313" key="9">
    <source>
        <dbReference type="Proteomes" id="UP000193218"/>
    </source>
</evidence>
<dbReference type="GO" id="GO:0005525">
    <property type="term" value="F:GTP binding"/>
    <property type="evidence" value="ECO:0007669"/>
    <property type="project" value="UniProtKB-KW"/>
</dbReference>
<evidence type="ECO:0000259" key="7">
    <source>
        <dbReference type="PROSITE" id="PS51722"/>
    </source>
</evidence>
<dbReference type="PRINTS" id="PR00315">
    <property type="entry name" value="ELONGATNFCT"/>
</dbReference>
<feature type="region of interest" description="Disordered" evidence="6">
    <location>
        <begin position="344"/>
        <end position="508"/>
    </location>
</feature>
<dbReference type="Proteomes" id="UP000193218">
    <property type="component" value="Unassembled WGS sequence"/>
</dbReference>
<dbReference type="PANTHER" id="PTHR43381:SF4">
    <property type="entry name" value="EUKARYOTIC TRANSLATION INITIATION FACTOR 5B"/>
    <property type="match status" value="1"/>
</dbReference>
<feature type="domain" description="Tr-type G" evidence="7">
    <location>
        <begin position="527"/>
        <end position="744"/>
    </location>
</feature>
<feature type="region of interest" description="Disordered" evidence="6">
    <location>
        <begin position="1"/>
        <end position="253"/>
    </location>
</feature>
<dbReference type="InParanoid" id="A0A1Y1UQA7"/>
<dbReference type="CDD" id="cd01887">
    <property type="entry name" value="IF2_eIF5B"/>
    <property type="match status" value="1"/>
</dbReference>
<feature type="compositionally biased region" description="Basic residues" evidence="6">
    <location>
        <begin position="357"/>
        <end position="366"/>
    </location>
</feature>
<dbReference type="InterPro" id="IPR009000">
    <property type="entry name" value="Transl_B-barrel_sf"/>
</dbReference>
<dbReference type="AlphaFoldDB" id="A0A1Y1UQA7"/>
<dbReference type="Pfam" id="PF00009">
    <property type="entry name" value="GTP_EFTU"/>
    <property type="match status" value="1"/>
</dbReference>
<dbReference type="InterPro" id="IPR027417">
    <property type="entry name" value="P-loop_NTPase"/>
</dbReference>
<feature type="compositionally biased region" description="Basic and acidic residues" evidence="6">
    <location>
        <begin position="282"/>
        <end position="315"/>
    </location>
</feature>
<keyword evidence="5" id="KW-0342">GTP-binding</keyword>
<feature type="compositionally biased region" description="Low complexity" evidence="6">
    <location>
        <begin position="467"/>
        <end position="483"/>
    </location>
</feature>
<dbReference type="SUPFAM" id="SSF52540">
    <property type="entry name" value="P-loop containing nucleoside triphosphate hydrolases"/>
    <property type="match status" value="1"/>
</dbReference>
<dbReference type="FunFam" id="3.40.50.300:FF:000112">
    <property type="entry name" value="Eukaryotic translation initiation factor 5B"/>
    <property type="match status" value="1"/>
</dbReference>
<dbReference type="FunFam" id="2.40.30.10:FF:000013">
    <property type="entry name" value="eukaryotic translation initiation factor 5B"/>
    <property type="match status" value="1"/>
</dbReference>
<organism evidence="8 9">
    <name type="scientific">Kockovaella imperatae</name>
    <dbReference type="NCBI Taxonomy" id="4999"/>
    <lineage>
        <taxon>Eukaryota</taxon>
        <taxon>Fungi</taxon>
        <taxon>Dikarya</taxon>
        <taxon>Basidiomycota</taxon>
        <taxon>Agaricomycotina</taxon>
        <taxon>Tremellomycetes</taxon>
        <taxon>Tremellales</taxon>
        <taxon>Cuniculitremaceae</taxon>
        <taxon>Kockovaella</taxon>
    </lineage>
</organism>
<gene>
    <name evidence="8" type="ORF">BD324DRAFT_614592</name>
</gene>
<dbReference type="GO" id="GO:0005739">
    <property type="term" value="C:mitochondrion"/>
    <property type="evidence" value="ECO:0007669"/>
    <property type="project" value="TreeGrafter"/>
</dbReference>
<dbReference type="Gene3D" id="2.40.30.10">
    <property type="entry name" value="Translation factors"/>
    <property type="match status" value="2"/>
</dbReference>
<dbReference type="InterPro" id="IPR000795">
    <property type="entry name" value="T_Tr_GTP-bd_dom"/>
</dbReference>
<evidence type="ECO:0000256" key="1">
    <source>
        <dbReference type="ARBA" id="ARBA00007733"/>
    </source>
</evidence>
<feature type="compositionally biased region" description="Acidic residues" evidence="6">
    <location>
        <begin position="394"/>
        <end position="404"/>
    </location>
</feature>
<dbReference type="SUPFAM" id="SSF52156">
    <property type="entry name" value="Initiation factor IF2/eIF5b, domain 3"/>
    <property type="match status" value="1"/>
</dbReference>
<comment type="similarity">
    <text evidence="1">Belongs to the TRAFAC class translation factor GTPase superfamily. Classic translation factor GTPase family. IF-2 subfamily.</text>
</comment>
<feature type="compositionally biased region" description="Basic and acidic residues" evidence="6">
    <location>
        <begin position="322"/>
        <end position="332"/>
    </location>
</feature>
<feature type="compositionally biased region" description="Basic residues" evidence="6">
    <location>
        <begin position="14"/>
        <end position="26"/>
    </location>
</feature>
<feature type="compositionally biased region" description="Basic and acidic residues" evidence="6">
    <location>
        <begin position="185"/>
        <end position="204"/>
    </location>
</feature>
<dbReference type="NCBIfam" id="TIGR00231">
    <property type="entry name" value="small_GTP"/>
    <property type="match status" value="1"/>
</dbReference>
<feature type="compositionally biased region" description="Basic residues" evidence="6">
    <location>
        <begin position="65"/>
        <end position="75"/>
    </location>
</feature>
<dbReference type="FunCoup" id="A0A1Y1UQA7">
    <property type="interactions" value="482"/>
</dbReference>
<feature type="compositionally biased region" description="Polar residues" evidence="6">
    <location>
        <begin position="218"/>
        <end position="229"/>
    </location>
</feature>
<feature type="compositionally biased region" description="Polar residues" evidence="6">
    <location>
        <begin position="1"/>
        <end position="11"/>
    </location>
</feature>
<keyword evidence="2" id="KW-0396">Initiation factor</keyword>
<feature type="compositionally biased region" description="Polar residues" evidence="6">
    <location>
        <begin position="450"/>
        <end position="462"/>
    </location>
</feature>
<dbReference type="InterPro" id="IPR023115">
    <property type="entry name" value="TIF_IF2_dom3"/>
</dbReference>
<evidence type="ECO:0000313" key="8">
    <source>
        <dbReference type="EMBL" id="ORX39684.1"/>
    </source>
</evidence>
<dbReference type="Gene3D" id="3.40.50.10050">
    <property type="entry name" value="Translation initiation factor IF- 2, domain 3"/>
    <property type="match status" value="1"/>
</dbReference>
<evidence type="ECO:0000256" key="6">
    <source>
        <dbReference type="SAM" id="MobiDB-lite"/>
    </source>
</evidence>
<reference evidence="8 9" key="1">
    <citation type="submission" date="2017-03" db="EMBL/GenBank/DDBJ databases">
        <title>Widespread Adenine N6-methylation of Active Genes in Fungi.</title>
        <authorList>
            <consortium name="DOE Joint Genome Institute"/>
            <person name="Mondo S.J."/>
            <person name="Dannebaum R.O."/>
            <person name="Kuo R.C."/>
            <person name="Louie K.B."/>
            <person name="Bewick A.J."/>
            <person name="Labutti K."/>
            <person name="Haridas S."/>
            <person name="Kuo A."/>
            <person name="Salamov A."/>
            <person name="Ahrendt S.R."/>
            <person name="Lau R."/>
            <person name="Bowen B.P."/>
            <person name="Lipzen A."/>
            <person name="Sullivan W."/>
            <person name="Andreopoulos W.B."/>
            <person name="Clum A."/>
            <person name="Lindquist E."/>
            <person name="Daum C."/>
            <person name="Northen T.R."/>
            <person name="Ramamoorthy G."/>
            <person name="Schmitz R.J."/>
            <person name="Gryganskyi A."/>
            <person name="Culley D."/>
            <person name="Magnuson J."/>
            <person name="James T.Y."/>
            <person name="O'Malley M.A."/>
            <person name="Stajich J.E."/>
            <person name="Spatafora J.W."/>
            <person name="Visel A."/>
            <person name="Grigoriev I.V."/>
        </authorList>
    </citation>
    <scope>NUCLEOTIDE SEQUENCE [LARGE SCALE GENOMIC DNA]</scope>
    <source>
        <strain evidence="8 9">NRRL Y-17943</strain>
    </source>
</reference>
<dbReference type="STRING" id="4999.A0A1Y1UQA7"/>
<dbReference type="GO" id="GO:0003924">
    <property type="term" value="F:GTPase activity"/>
    <property type="evidence" value="ECO:0007669"/>
    <property type="project" value="InterPro"/>
</dbReference>
<feature type="compositionally biased region" description="Low complexity" evidence="6">
    <location>
        <begin position="132"/>
        <end position="144"/>
    </location>
</feature>
<dbReference type="OrthoDB" id="4928at2759"/>
<evidence type="ECO:0000256" key="3">
    <source>
        <dbReference type="ARBA" id="ARBA00022741"/>
    </source>
</evidence>
<evidence type="ECO:0000256" key="4">
    <source>
        <dbReference type="ARBA" id="ARBA00022917"/>
    </source>
</evidence>
<evidence type="ECO:0000256" key="5">
    <source>
        <dbReference type="ARBA" id="ARBA00023134"/>
    </source>
</evidence>
<keyword evidence="3" id="KW-0547">Nucleotide-binding</keyword>
<comment type="caution">
    <text evidence="8">The sequence shown here is derived from an EMBL/GenBank/DDBJ whole genome shotgun (WGS) entry which is preliminary data.</text>
</comment>
<dbReference type="CDD" id="cd03703">
    <property type="entry name" value="aeIF5B_II"/>
    <property type="match status" value="1"/>
</dbReference>
<evidence type="ECO:0000256" key="2">
    <source>
        <dbReference type="ARBA" id="ARBA00022540"/>
    </source>
</evidence>
<feature type="region of interest" description="Disordered" evidence="6">
    <location>
        <begin position="282"/>
        <end position="332"/>
    </location>
</feature>
<name>A0A1Y1UQA7_9TREE</name>
<dbReference type="PANTHER" id="PTHR43381">
    <property type="entry name" value="TRANSLATION INITIATION FACTOR IF-2-RELATED"/>
    <property type="match status" value="1"/>
</dbReference>
<sequence>MYLTSAQSMINKASKSKPKKAKKKKGRADSDLEEDLDGDVGPVTEPVDTRVDPDDEWPEEDVKPKKGKKGKKGGAKKQVDEDEVEEATPTTLAPDTAVNMDDEWPEEDARQKKGKKGKKGKKQDDEDDVEPTEAAAPTPAPATEVNMDDEWPEEDVKKSKKEASAPASAPEAEADAGGSQDERDDGPKILTKKEKEKLKKEREKAKKKAQAAGKKAAGNTSTSQPQATTEAAPPVSSGAALPKGKKVPAHIAAMRAAMHEKARIEEEIRKAEEERLRKIEEEEARQAAEEQRIADQKAAKKQKEKEKQAKLKAEGKLLTPAQKREREIAEQKKQAMLASGMIVAGLQGGASTERKKPVYGKKKGKGPVKPAATKEEPETPQPAAPASSAAAAAPEEDDEEDDWAQEEKDTAEVDDLVNGVGKVKIDDVDDWDQSEDEVKPEPKVAAPTKTAPSSTPVLTNGTDKAPAKAPAKPANGKAPAADESSSEEESDDDDSSEEDSEDEFENRKEEALARIMERRRTYIEGEMRDPISVMLGHVDHGKTLLLDSIRKSSVAAGEAGGITQQIGSTYVPRDALIEKTARVNKDNELDIKTGLLILDTPGHASFSNLRSRGSRMTDISILVVDITQGFEPTTLEALNLLKKERIPFIVAVNKVDRLYGWKAIPGAGFMETFETQAKNTKQEFQDRVQRIKLAFSEQGLNSELFYQNTSMARNVSLVPVSAMTGEGLPDLLYILSKLAQERLADKLRFSEELTATVLEKKVVEGLGVTLDVIISNGTLRENDRIVLCGTDGPIATNVRAILSPQPLKEIRLKNQWIHLKEARASLGVKVVAVDLEQAIGGAKLYAIRGKEDVEAEEAVYKEMALSDLSDLRRYASKGPGIYVSASTLGSLEALLSFLSDEKIKVRDFGIGTIGKKAVRSAARMVDSHPDSAIIMAFDVEIDPIAKAEAASAGVTIFSEDVIYHLLDKFMAFKREFDESKRQAALPNAVWPVRLHILQAFTHRDPLVLGVEIIEGTLRKGTPLGVVRAGKDGGAREIISLGKVVSIEVNHKPVTNEFVRRQHIGAGAAIKIEKAVHESSKLYGRHFTDKDEVVSLISRSSIDTLKANFREQVDKGDWLIIKQMKTEQGIP</sequence>
<dbReference type="InterPro" id="IPR036925">
    <property type="entry name" value="TIF_IF2_dom3_sf"/>
</dbReference>
<keyword evidence="9" id="KW-1185">Reference proteome</keyword>
<proteinExistence type="inferred from homology"/>
<feature type="compositionally biased region" description="Acidic residues" evidence="6">
    <location>
        <begin position="484"/>
        <end position="504"/>
    </location>
</feature>
<dbReference type="GeneID" id="33556426"/>
<feature type="compositionally biased region" description="Low complexity" evidence="6">
    <location>
        <begin position="384"/>
        <end position="393"/>
    </location>
</feature>
<accession>A0A1Y1UQA7</accession>
<dbReference type="NCBIfam" id="NF003078">
    <property type="entry name" value="PRK04004.1"/>
    <property type="match status" value="1"/>
</dbReference>
<dbReference type="SUPFAM" id="SSF50447">
    <property type="entry name" value="Translation proteins"/>
    <property type="match status" value="1"/>
</dbReference>
<dbReference type="GO" id="GO:0003743">
    <property type="term" value="F:translation initiation factor activity"/>
    <property type="evidence" value="ECO:0007669"/>
    <property type="project" value="UniProtKB-KW"/>
</dbReference>